<proteinExistence type="predicted"/>
<keyword evidence="1" id="KW-0812">Transmembrane</keyword>
<dbReference type="EMBL" id="HE573021">
    <property type="protein sequence ID" value="CCC47840.1"/>
    <property type="molecule type" value="Genomic_DNA"/>
</dbReference>
<gene>
    <name evidence="2" type="ORF">TVY486_0500490</name>
</gene>
<name>G0TV74_TRYVY</name>
<evidence type="ECO:0000313" key="2">
    <source>
        <dbReference type="EMBL" id="CCC47840.1"/>
    </source>
</evidence>
<dbReference type="VEuPathDB" id="TriTrypDB:TvY486_0500490"/>
<sequence>MWMCVRSFNRQHLNLCAVLLKRWTVRVSESERLIFRLLVGSFLIILGVTVWISLVKNLRPKLGCASQAALILMAADCQKGLIKSARLLISFVQAYGKCVCCIIDSTEGP</sequence>
<dbReference type="AlphaFoldDB" id="G0TV74"/>
<keyword evidence="1" id="KW-1133">Transmembrane helix</keyword>
<accession>G0TV74</accession>
<reference evidence="2" key="1">
    <citation type="journal article" date="2012" name="Proc. Natl. Acad. Sci. U.S.A.">
        <title>Antigenic diversity is generated by distinct evolutionary mechanisms in African trypanosome species.</title>
        <authorList>
            <person name="Jackson A.P."/>
            <person name="Berry A."/>
            <person name="Aslett M."/>
            <person name="Allison H.C."/>
            <person name="Burton P."/>
            <person name="Vavrova-Anderson J."/>
            <person name="Brown R."/>
            <person name="Browne H."/>
            <person name="Corton N."/>
            <person name="Hauser H."/>
            <person name="Gamble J."/>
            <person name="Gilderthorp R."/>
            <person name="Marcello L."/>
            <person name="McQuillan J."/>
            <person name="Otto T.D."/>
            <person name="Quail M.A."/>
            <person name="Sanders M.J."/>
            <person name="van Tonder A."/>
            <person name="Ginger M.L."/>
            <person name="Field M.C."/>
            <person name="Barry J.D."/>
            <person name="Hertz-Fowler C."/>
            <person name="Berriman M."/>
        </authorList>
    </citation>
    <scope>NUCLEOTIDE SEQUENCE</scope>
    <source>
        <strain evidence="2">Y486</strain>
    </source>
</reference>
<keyword evidence="1" id="KW-0472">Membrane</keyword>
<protein>
    <submittedName>
        <fullName evidence="2">Uncharacterized protein</fullName>
    </submittedName>
</protein>
<evidence type="ECO:0000256" key="1">
    <source>
        <dbReference type="SAM" id="Phobius"/>
    </source>
</evidence>
<feature type="transmembrane region" description="Helical" evidence="1">
    <location>
        <begin position="33"/>
        <end position="54"/>
    </location>
</feature>
<organism evidence="2">
    <name type="scientific">Trypanosoma vivax (strain Y486)</name>
    <dbReference type="NCBI Taxonomy" id="1055687"/>
    <lineage>
        <taxon>Eukaryota</taxon>
        <taxon>Discoba</taxon>
        <taxon>Euglenozoa</taxon>
        <taxon>Kinetoplastea</taxon>
        <taxon>Metakinetoplastina</taxon>
        <taxon>Trypanosomatida</taxon>
        <taxon>Trypanosomatidae</taxon>
        <taxon>Trypanosoma</taxon>
        <taxon>Duttonella</taxon>
    </lineage>
</organism>